<dbReference type="Pfam" id="PF00300">
    <property type="entry name" value="His_Phos_1"/>
    <property type="match status" value="1"/>
</dbReference>
<dbReference type="InterPro" id="IPR029033">
    <property type="entry name" value="His_PPase_superfam"/>
</dbReference>
<dbReference type="CDD" id="cd07040">
    <property type="entry name" value="HP"/>
    <property type="match status" value="1"/>
</dbReference>
<feature type="chain" id="PRO_5002157060" evidence="1">
    <location>
        <begin position="26"/>
        <end position="220"/>
    </location>
</feature>
<feature type="signal peptide" evidence="1">
    <location>
        <begin position="1"/>
        <end position="25"/>
    </location>
</feature>
<dbReference type="STRING" id="272627.CCC_02570"/>
<dbReference type="SUPFAM" id="SSF53254">
    <property type="entry name" value="Phosphoglycerate mutase-like"/>
    <property type="match status" value="1"/>
</dbReference>
<protein>
    <submittedName>
        <fullName evidence="2">Fructose-2 6-bisphosphatase</fullName>
    </submittedName>
</protein>
<proteinExistence type="predicted"/>
<name>A0A0C2V3Y7_PARME</name>
<evidence type="ECO:0000256" key="1">
    <source>
        <dbReference type="SAM" id="SignalP"/>
    </source>
</evidence>
<evidence type="ECO:0000313" key="2">
    <source>
        <dbReference type="EMBL" id="KIL99791.1"/>
    </source>
</evidence>
<keyword evidence="3" id="KW-1185">Reference proteome</keyword>
<dbReference type="InterPro" id="IPR013078">
    <property type="entry name" value="His_Pase_superF_clade-1"/>
</dbReference>
<accession>A0A0C2V3Y7</accession>
<gene>
    <name evidence="2" type="ORF">CCC_02570</name>
</gene>
<keyword evidence="1" id="KW-0732">Signal</keyword>
<dbReference type="Proteomes" id="UP000031971">
    <property type="component" value="Unassembled WGS sequence"/>
</dbReference>
<dbReference type="AlphaFoldDB" id="A0A0C2V3Y7"/>
<organism evidence="2 3">
    <name type="scientific">Paramagnetospirillum magnetotacticum MS-1</name>
    <dbReference type="NCBI Taxonomy" id="272627"/>
    <lineage>
        <taxon>Bacteria</taxon>
        <taxon>Pseudomonadati</taxon>
        <taxon>Pseudomonadota</taxon>
        <taxon>Alphaproteobacteria</taxon>
        <taxon>Rhodospirillales</taxon>
        <taxon>Magnetospirillaceae</taxon>
        <taxon>Paramagnetospirillum</taxon>
    </lineage>
</organism>
<sequence length="220" mass="24011">MKITVHMAIALFVATAVLGPVAAHADATGAAPAEAAKFKEITATKETLEQLRRGGWALYMRHGRTDNTKPDRYPSVDLNDCSTQRPLTEDGLKMAAQVGEEVRKARIPIGEIRISPLCRVKDTVAAAFPNHTFTLDNELLYTANLTDAEKQPIIANTRRLLSAPVANGVNRLLIAHAPNLMDLIGYFPKEGTLVVFRPKGNGEFDYIASIPPSLWPGLQQ</sequence>
<reference evidence="2 3" key="1">
    <citation type="submission" date="2015-01" db="EMBL/GenBank/DDBJ databases">
        <title>Genome Sequence of Magnetospirillum magnetotacticum Strain MS-1.</title>
        <authorList>
            <person name="Marinov G.K."/>
            <person name="Smalley M.D."/>
            <person name="DeSalvo G."/>
        </authorList>
    </citation>
    <scope>NUCLEOTIDE SEQUENCE [LARGE SCALE GENOMIC DNA]</scope>
    <source>
        <strain evidence="2 3">MS-1</strain>
    </source>
</reference>
<dbReference type="Gene3D" id="3.40.50.1240">
    <property type="entry name" value="Phosphoglycerate mutase-like"/>
    <property type="match status" value="1"/>
</dbReference>
<comment type="caution">
    <text evidence="2">The sequence shown here is derived from an EMBL/GenBank/DDBJ whole genome shotgun (WGS) entry which is preliminary data.</text>
</comment>
<dbReference type="EMBL" id="JXSL01000021">
    <property type="protein sequence ID" value="KIL99791.1"/>
    <property type="molecule type" value="Genomic_DNA"/>
</dbReference>
<evidence type="ECO:0000313" key="3">
    <source>
        <dbReference type="Proteomes" id="UP000031971"/>
    </source>
</evidence>